<sequence length="360" mass="39565">MDLLPDERAALVAVLLRFDQTRFDAFLVLNGGPRIADFCAITLPIESVVAEFIGWIKRDGRGLLGLLKALIVQAGQSSEVVVLKEATARIAAAQVAIERLGCPSDARLVEGLPIVNRSVLRRYLKDAMNHANLAWTSVRIIKVAGGRGSGRSHSWYLIKHVAKNTGGAEALKFDLVSATLANQTLDVLFNTLVRNLKITDAMKPTTDGVTSETLAARFAEELAGCLARAAHSWSKPYWLVFDSLDRDLRPEVKRFVSLLCRERLDGTFDNCVIFLLGPDGITEPEDPGRRTQEELLTPFSDSEIRDAAIELNKLGRRTLQQVVLDQRIGAAQALAHQFSGPDLCREVFAKLVDLRIEVGA</sequence>
<evidence type="ECO:0000313" key="1">
    <source>
        <dbReference type="EMBL" id="QRK81901.1"/>
    </source>
</evidence>
<dbReference type="Proteomes" id="UP000663686">
    <property type="component" value="Chromosome"/>
</dbReference>
<evidence type="ECO:0000313" key="2">
    <source>
        <dbReference type="Proteomes" id="UP000663686"/>
    </source>
</evidence>
<name>A0ABX7G9K5_9PSED</name>
<organism evidence="1 2">
    <name type="scientific">Pseudomonas granadensis</name>
    <dbReference type="NCBI Taxonomy" id="1421430"/>
    <lineage>
        <taxon>Bacteria</taxon>
        <taxon>Pseudomonadati</taxon>
        <taxon>Pseudomonadota</taxon>
        <taxon>Gammaproteobacteria</taxon>
        <taxon>Pseudomonadales</taxon>
        <taxon>Pseudomonadaceae</taxon>
        <taxon>Pseudomonas</taxon>
    </lineage>
</organism>
<accession>A0ABX7G9K5</accession>
<gene>
    <name evidence="1" type="ORF">JN757_15085</name>
</gene>
<protein>
    <submittedName>
        <fullName evidence="1">Uncharacterized protein</fullName>
    </submittedName>
</protein>
<keyword evidence="2" id="KW-1185">Reference proteome</keyword>
<reference evidence="1 2" key="1">
    <citation type="submission" date="2021-03" db="EMBL/GenBank/DDBJ databases">
        <title>P. granadensis CT364 genome publication.</title>
        <authorList>
            <person name="Stach J."/>
            <person name="Montero-Calasanz Md.C."/>
        </authorList>
    </citation>
    <scope>NUCLEOTIDE SEQUENCE [LARGE SCALE GENOMIC DNA]</scope>
    <source>
        <strain evidence="1 2">CT364</strain>
    </source>
</reference>
<proteinExistence type="predicted"/>
<dbReference type="RefSeq" id="WP_203418042.1">
    <property type="nucleotide sequence ID" value="NZ_CP069352.1"/>
</dbReference>
<dbReference type="EMBL" id="CP069352">
    <property type="protein sequence ID" value="QRK81901.1"/>
    <property type="molecule type" value="Genomic_DNA"/>
</dbReference>